<keyword evidence="1" id="KW-0812">Transmembrane</keyword>
<reference evidence="3" key="1">
    <citation type="submission" date="2016-10" db="EMBL/GenBank/DDBJ databases">
        <authorList>
            <person name="Varghese N."/>
            <person name="Submissions S."/>
        </authorList>
    </citation>
    <scope>NUCLEOTIDE SEQUENCE [LARGE SCALE GENOMIC DNA]</scope>
    <source>
        <strain evidence="3">DSM 22427</strain>
    </source>
</reference>
<dbReference type="EMBL" id="FOZS01000003">
    <property type="protein sequence ID" value="SFS91365.1"/>
    <property type="molecule type" value="Genomic_DNA"/>
</dbReference>
<keyword evidence="1" id="KW-0472">Membrane</keyword>
<gene>
    <name evidence="2" type="ORF">SAMN04488556_3310</name>
</gene>
<organism evidence="2 3">
    <name type="scientific">Halostagnicola kamekurae</name>
    <dbReference type="NCBI Taxonomy" id="619731"/>
    <lineage>
        <taxon>Archaea</taxon>
        <taxon>Methanobacteriati</taxon>
        <taxon>Methanobacteriota</taxon>
        <taxon>Stenosarchaea group</taxon>
        <taxon>Halobacteria</taxon>
        <taxon>Halobacteriales</taxon>
        <taxon>Natrialbaceae</taxon>
        <taxon>Halostagnicola</taxon>
    </lineage>
</organism>
<sequence length="100" mass="10678">MLSNVKESLFTEPSGRHHAALMFGSTLVFSGLLVYSKIVGGSSSGRWLFFMIAGTALSGIAESLPTDQRRTAGILRITGIFVLSSLLIFLAVSPEFVIGQ</sequence>
<name>A0A1I6TQ99_9EURY</name>
<accession>A0A1I6TQ99</accession>
<keyword evidence="3" id="KW-1185">Reference proteome</keyword>
<dbReference type="Proteomes" id="UP000199199">
    <property type="component" value="Unassembled WGS sequence"/>
</dbReference>
<feature type="transmembrane region" description="Helical" evidence="1">
    <location>
        <begin position="73"/>
        <end position="92"/>
    </location>
</feature>
<evidence type="ECO:0000256" key="1">
    <source>
        <dbReference type="SAM" id="Phobius"/>
    </source>
</evidence>
<dbReference type="AlphaFoldDB" id="A0A1I6TQ99"/>
<dbReference type="Pfam" id="PF26041">
    <property type="entry name" value="DUF8011"/>
    <property type="match status" value="1"/>
</dbReference>
<evidence type="ECO:0000313" key="2">
    <source>
        <dbReference type="EMBL" id="SFS91365.1"/>
    </source>
</evidence>
<feature type="transmembrane region" description="Helical" evidence="1">
    <location>
        <begin position="44"/>
        <end position="61"/>
    </location>
</feature>
<proteinExistence type="predicted"/>
<dbReference type="InterPro" id="IPR058324">
    <property type="entry name" value="DUF8011"/>
</dbReference>
<feature type="transmembrane region" description="Helical" evidence="1">
    <location>
        <begin position="20"/>
        <end position="38"/>
    </location>
</feature>
<evidence type="ECO:0000313" key="3">
    <source>
        <dbReference type="Proteomes" id="UP000199199"/>
    </source>
</evidence>
<protein>
    <submittedName>
        <fullName evidence="2">Uncharacterized protein</fullName>
    </submittedName>
</protein>
<keyword evidence="1" id="KW-1133">Transmembrane helix</keyword>